<sequence length="47" mass="5524">MNGRGRIGRLCTSYYLMAFVIFVVQRFGLLLKETKKLIFVLLRCKVK</sequence>
<comment type="caution">
    <text evidence="2">The sequence shown here is derived from an EMBL/GenBank/DDBJ whole genome shotgun (WGS) entry which is preliminary data.</text>
</comment>
<accession>A0A178TIV4</accession>
<gene>
    <name evidence="2" type="ORF">TAF16_0628</name>
</gene>
<keyword evidence="1" id="KW-0812">Transmembrane</keyword>
<dbReference type="EMBL" id="LUCQ01000052">
    <property type="protein sequence ID" value="OAO81506.1"/>
    <property type="molecule type" value="Genomic_DNA"/>
</dbReference>
<feature type="transmembrane region" description="Helical" evidence="1">
    <location>
        <begin position="12"/>
        <end position="31"/>
    </location>
</feature>
<dbReference type="AlphaFoldDB" id="A0A178TIV4"/>
<reference evidence="2 3" key="1">
    <citation type="submission" date="2016-03" db="EMBL/GenBank/DDBJ databases">
        <title>Spore heat resistance.</title>
        <authorList>
            <person name="Boekhorst J."/>
            <person name="Berendsen E.M."/>
            <person name="Wells-Bennik M.H."/>
            <person name="Kuipers O.P."/>
        </authorList>
    </citation>
    <scope>NUCLEOTIDE SEQUENCE [LARGE SCALE GENOMIC DNA]</scope>
    <source>
        <strain evidence="2 3">AF16</strain>
    </source>
</reference>
<protein>
    <submittedName>
        <fullName evidence="2">Uncharacterized protein</fullName>
    </submittedName>
</protein>
<evidence type="ECO:0000256" key="1">
    <source>
        <dbReference type="SAM" id="Phobius"/>
    </source>
</evidence>
<organism evidence="2 3">
    <name type="scientific">Anoxybacillus flavithermus</name>
    <dbReference type="NCBI Taxonomy" id="33934"/>
    <lineage>
        <taxon>Bacteria</taxon>
        <taxon>Bacillati</taxon>
        <taxon>Bacillota</taxon>
        <taxon>Bacilli</taxon>
        <taxon>Bacillales</taxon>
        <taxon>Anoxybacillaceae</taxon>
        <taxon>Anoxybacillus</taxon>
    </lineage>
</organism>
<dbReference type="Proteomes" id="UP000078336">
    <property type="component" value="Unassembled WGS sequence"/>
</dbReference>
<keyword evidence="1" id="KW-1133">Transmembrane helix</keyword>
<evidence type="ECO:0000313" key="3">
    <source>
        <dbReference type="Proteomes" id="UP000078336"/>
    </source>
</evidence>
<name>A0A178TIV4_9BACL</name>
<proteinExistence type="predicted"/>
<keyword evidence="1" id="KW-0472">Membrane</keyword>
<keyword evidence="3" id="KW-1185">Reference proteome</keyword>
<evidence type="ECO:0000313" key="2">
    <source>
        <dbReference type="EMBL" id="OAO81506.1"/>
    </source>
</evidence>